<organism evidence="1 2">
    <name type="scientific">Shouchella miscanthi</name>
    <dbReference type="NCBI Taxonomy" id="2598861"/>
    <lineage>
        <taxon>Bacteria</taxon>
        <taxon>Bacillati</taxon>
        <taxon>Bacillota</taxon>
        <taxon>Bacilli</taxon>
        <taxon>Bacillales</taxon>
        <taxon>Bacillaceae</taxon>
        <taxon>Shouchella</taxon>
    </lineage>
</organism>
<evidence type="ECO:0008006" key="3">
    <source>
        <dbReference type="Google" id="ProtNLM"/>
    </source>
</evidence>
<dbReference type="EMBL" id="JAROAS010000086">
    <property type="protein sequence ID" value="MED4130754.1"/>
    <property type="molecule type" value="Genomic_DNA"/>
</dbReference>
<proteinExistence type="predicted"/>
<reference evidence="1 2" key="1">
    <citation type="submission" date="2023-03" db="EMBL/GenBank/DDBJ databases">
        <title>Bacillus Genome Sequencing.</title>
        <authorList>
            <person name="Dunlap C."/>
        </authorList>
    </citation>
    <scope>NUCLEOTIDE SEQUENCE [LARGE SCALE GENOMIC DNA]</scope>
    <source>
        <strain evidence="1 2">B-4107</strain>
    </source>
</reference>
<evidence type="ECO:0000313" key="2">
    <source>
        <dbReference type="Proteomes" id="UP001341820"/>
    </source>
</evidence>
<protein>
    <recommendedName>
        <fullName evidence="3">Phage protein</fullName>
    </recommendedName>
</protein>
<keyword evidence="2" id="KW-1185">Reference proteome</keyword>
<dbReference type="RefSeq" id="WP_328239320.1">
    <property type="nucleotide sequence ID" value="NZ_JAROAS010000086.1"/>
</dbReference>
<accession>A0ABU6NRD0</accession>
<gene>
    <name evidence="1" type="ORF">P5F74_21835</name>
</gene>
<dbReference type="Proteomes" id="UP001341820">
    <property type="component" value="Unassembled WGS sequence"/>
</dbReference>
<comment type="caution">
    <text evidence="1">The sequence shown here is derived from an EMBL/GenBank/DDBJ whole genome shotgun (WGS) entry which is preliminary data.</text>
</comment>
<evidence type="ECO:0000313" key="1">
    <source>
        <dbReference type="EMBL" id="MED4130754.1"/>
    </source>
</evidence>
<sequence length="155" mass="17842">MIDLENGIPIPESLTAIYDKEAMKLYVHEPTIFEKMLYSHEASREKANTNLLNFKKGQYKIGKEEYKVKGLEFVESEILKSTRCINRIARFDASEQSSPIEKIQDAISKLKSDQQIDIDHSKKEIHVQEGKHKTFVAIIHNSIIERLITGEVEVL</sequence>
<name>A0ABU6NRD0_9BACI</name>